<gene>
    <name evidence="6" type="ORF">CARN2_2601</name>
</gene>
<evidence type="ECO:0000256" key="1">
    <source>
        <dbReference type="ARBA" id="ARBA00009437"/>
    </source>
</evidence>
<dbReference type="AlphaFoldDB" id="E6PQC5"/>
<sequence>MRRMTFDLDVLRSFVLGIELGSFAKAADRLGRSTSAVSAQLKKLEAQVDVAIVRKSGRRLVLTPTGETLFGYAKRLLALNDEASTAVRGVDLEGRVRLGLQEDFGEHLLTEALGSFARAHPRVRIEARIARNAELLELVSSGRLDLALAWESGRGCPHSQRIAELPLCWIGQADGTWPPNGEPLSLVAFESPCLMRSAATHALDQAGIPWRIAFTSPSLSGVWAAAAAGLGITVRTRIGLPANLSVLEGLPDLPKVGLVLHWAEAASAMPVRHLRAILLGVLSEAIPP</sequence>
<dbReference type="Pfam" id="PF03466">
    <property type="entry name" value="LysR_substrate"/>
    <property type="match status" value="1"/>
</dbReference>
<comment type="caution">
    <text evidence="6">The sequence shown here is derived from an EMBL/GenBank/DDBJ whole genome shotgun (WGS) entry which is preliminary data.</text>
</comment>
<evidence type="ECO:0000259" key="5">
    <source>
        <dbReference type="PROSITE" id="PS50931"/>
    </source>
</evidence>
<dbReference type="InterPro" id="IPR036388">
    <property type="entry name" value="WH-like_DNA-bd_sf"/>
</dbReference>
<dbReference type="SUPFAM" id="SSF46785">
    <property type="entry name" value="Winged helix' DNA-binding domain"/>
    <property type="match status" value="1"/>
</dbReference>
<dbReference type="InterPro" id="IPR005119">
    <property type="entry name" value="LysR_subst-bd"/>
</dbReference>
<reference evidence="6" key="1">
    <citation type="submission" date="2009-10" db="EMBL/GenBank/DDBJ databases">
        <title>Diversity of trophic interactions inside an arsenic-rich microbial ecosystem.</title>
        <authorList>
            <person name="Bertin P.N."/>
            <person name="Heinrich-Salmeron A."/>
            <person name="Pelletier E."/>
            <person name="Goulhen-Chollet F."/>
            <person name="Arsene-Ploetze F."/>
            <person name="Gallien S."/>
            <person name="Calteau A."/>
            <person name="Vallenet D."/>
            <person name="Casiot C."/>
            <person name="Chane-Woon-Ming B."/>
            <person name="Giloteaux L."/>
            <person name="Barakat M."/>
            <person name="Bonnefoy V."/>
            <person name="Bruneel O."/>
            <person name="Chandler M."/>
            <person name="Cleiss J."/>
            <person name="Duran R."/>
            <person name="Elbaz-Poulichet F."/>
            <person name="Fonknechten N."/>
            <person name="Lauga B."/>
            <person name="Mornico D."/>
            <person name="Ortet P."/>
            <person name="Schaeffer C."/>
            <person name="Siguier P."/>
            <person name="Alexander Thil Smith A."/>
            <person name="Van Dorsselaer A."/>
            <person name="Weissenbach J."/>
            <person name="Medigue C."/>
            <person name="Le Paslier D."/>
        </authorList>
    </citation>
    <scope>NUCLEOTIDE SEQUENCE</scope>
</reference>
<organism evidence="6">
    <name type="scientific">mine drainage metagenome</name>
    <dbReference type="NCBI Taxonomy" id="410659"/>
    <lineage>
        <taxon>unclassified sequences</taxon>
        <taxon>metagenomes</taxon>
        <taxon>ecological metagenomes</taxon>
    </lineage>
</organism>
<dbReference type="GO" id="GO:0003677">
    <property type="term" value="F:DNA binding"/>
    <property type="evidence" value="ECO:0007669"/>
    <property type="project" value="UniProtKB-KW"/>
</dbReference>
<comment type="similarity">
    <text evidence="1">Belongs to the LysR transcriptional regulatory family.</text>
</comment>
<dbReference type="Pfam" id="PF00126">
    <property type="entry name" value="HTH_1"/>
    <property type="match status" value="1"/>
</dbReference>
<protein>
    <submittedName>
        <fullName evidence="6">Putative transcriptional regulator protein,LysR family</fullName>
    </submittedName>
</protein>
<dbReference type="PROSITE" id="PS50931">
    <property type="entry name" value="HTH_LYSR"/>
    <property type="match status" value="1"/>
</dbReference>
<dbReference type="InterPro" id="IPR050176">
    <property type="entry name" value="LTTR"/>
</dbReference>
<feature type="domain" description="HTH lysR-type" evidence="5">
    <location>
        <begin position="6"/>
        <end position="63"/>
    </location>
</feature>
<dbReference type="EMBL" id="CABM01000042">
    <property type="protein sequence ID" value="CBH97129.1"/>
    <property type="molecule type" value="Genomic_DNA"/>
</dbReference>
<dbReference type="InterPro" id="IPR036390">
    <property type="entry name" value="WH_DNA-bd_sf"/>
</dbReference>
<keyword evidence="4" id="KW-0804">Transcription</keyword>
<accession>E6PQC5</accession>
<evidence type="ECO:0000313" key="6">
    <source>
        <dbReference type="EMBL" id="CBH97129.1"/>
    </source>
</evidence>
<keyword evidence="3" id="KW-0238">DNA-binding</keyword>
<proteinExistence type="inferred from homology"/>
<dbReference type="PANTHER" id="PTHR30579:SF7">
    <property type="entry name" value="HTH-TYPE TRANSCRIPTIONAL REGULATOR LRHA-RELATED"/>
    <property type="match status" value="1"/>
</dbReference>
<dbReference type="SUPFAM" id="SSF53850">
    <property type="entry name" value="Periplasmic binding protein-like II"/>
    <property type="match status" value="1"/>
</dbReference>
<keyword evidence="2" id="KW-0805">Transcription regulation</keyword>
<dbReference type="PANTHER" id="PTHR30579">
    <property type="entry name" value="TRANSCRIPTIONAL REGULATOR"/>
    <property type="match status" value="1"/>
</dbReference>
<dbReference type="Gene3D" id="3.40.190.10">
    <property type="entry name" value="Periplasmic binding protein-like II"/>
    <property type="match status" value="2"/>
</dbReference>
<evidence type="ECO:0000256" key="3">
    <source>
        <dbReference type="ARBA" id="ARBA00023125"/>
    </source>
</evidence>
<evidence type="ECO:0000256" key="4">
    <source>
        <dbReference type="ARBA" id="ARBA00023163"/>
    </source>
</evidence>
<name>E6PQC5_9ZZZZ</name>
<dbReference type="Gene3D" id="1.10.10.10">
    <property type="entry name" value="Winged helix-like DNA-binding domain superfamily/Winged helix DNA-binding domain"/>
    <property type="match status" value="1"/>
</dbReference>
<dbReference type="GO" id="GO:0003700">
    <property type="term" value="F:DNA-binding transcription factor activity"/>
    <property type="evidence" value="ECO:0007669"/>
    <property type="project" value="InterPro"/>
</dbReference>
<evidence type="ECO:0000256" key="2">
    <source>
        <dbReference type="ARBA" id="ARBA00023015"/>
    </source>
</evidence>
<dbReference type="InterPro" id="IPR000847">
    <property type="entry name" value="LysR_HTH_N"/>
</dbReference>